<evidence type="ECO:0000313" key="2">
    <source>
        <dbReference type="EMBL" id="TGN63563.1"/>
    </source>
</evidence>
<dbReference type="Pfam" id="PF18871">
    <property type="entry name" value="HEPN_Toprim_N"/>
    <property type="match status" value="1"/>
</dbReference>
<keyword evidence="3" id="KW-1185">Reference proteome</keyword>
<gene>
    <name evidence="2" type="ORF">EXE59_06080</name>
</gene>
<dbReference type="RefSeq" id="WP_135838099.1">
    <property type="nucleotide sequence ID" value="NZ_SRRO01000001.1"/>
</dbReference>
<accession>A0A4Z1CJ34</accession>
<reference evidence="2 3" key="1">
    <citation type="submission" date="2019-04" db="EMBL/GenBank/DDBJ databases">
        <title>Three New Species of Nocardioides, Nocardioides euryhalodurans sp. nov., Nocardioides seonyuensis sp. nov. and Nocardioides eburneoflavus sp. nov. Isolated from Soil.</title>
        <authorList>
            <person name="Roh S.G."/>
            <person name="Lee C."/>
            <person name="Kim M.-K."/>
            <person name="Kim S.B."/>
        </authorList>
    </citation>
    <scope>NUCLEOTIDE SEQUENCE [LARGE SCALE GENOMIC DNA]</scope>
    <source>
        <strain evidence="2 3">MMS17-SY213</strain>
    </source>
</reference>
<name>A0A4Z1CJ34_9ACTN</name>
<protein>
    <recommendedName>
        <fullName evidence="1">HEPN/Toprim N-terminal domain-containing protein</fullName>
    </recommendedName>
</protein>
<dbReference type="OrthoDB" id="5141316at2"/>
<dbReference type="Proteomes" id="UP000297496">
    <property type="component" value="Unassembled WGS sequence"/>
</dbReference>
<feature type="domain" description="HEPN/Toprim N-terminal" evidence="1">
    <location>
        <begin position="1"/>
        <end position="85"/>
    </location>
</feature>
<evidence type="ECO:0000259" key="1">
    <source>
        <dbReference type="Pfam" id="PF18871"/>
    </source>
</evidence>
<organism evidence="2 3">
    <name type="scientific">Nocardioides eburneiflavus</name>
    <dbReference type="NCBI Taxonomy" id="2518372"/>
    <lineage>
        <taxon>Bacteria</taxon>
        <taxon>Bacillati</taxon>
        <taxon>Actinomycetota</taxon>
        <taxon>Actinomycetes</taxon>
        <taxon>Propionibacteriales</taxon>
        <taxon>Nocardioidaceae</taxon>
        <taxon>Nocardioides</taxon>
    </lineage>
</organism>
<sequence length="380" mass="42059">MSAHSWIAINGHPVLTQREGYLDDLLALFQESESVSEENRIADGPGYAYQSTVAHLRDRLRLLGFTPGVASAEFEQHTQAWLDRNPNPGADEMGVEVRNAAAIRTEVRAYLNSDDPYATYDDYGEPFFSMDLRTQLRLHLDAVVDENALVRYELDDLVRYELVTPGEALADRARADNQDELLKGAPLIVLTEGSSDSKLLASAMRVTHPHLEGFLRFMDFDRGAPGSVGHLVNLVRGFVGAGVANRVVVLADNDTASRSALAAIDASLPPTYRVVHYPNLDLLRSYPTLGPQSDIPVPMDVNGLAGSLEMYLGEELLRDSQTLVPVQWTGWDQKLGAYQGQLIGGHKDRIQRAFRRKVERGSSPRSWWMKGPPRDPVAAL</sequence>
<evidence type="ECO:0000313" key="3">
    <source>
        <dbReference type="Proteomes" id="UP000297496"/>
    </source>
</evidence>
<dbReference type="AlphaFoldDB" id="A0A4Z1CJ34"/>
<comment type="caution">
    <text evidence="2">The sequence shown here is derived from an EMBL/GenBank/DDBJ whole genome shotgun (WGS) entry which is preliminary data.</text>
</comment>
<dbReference type="InterPro" id="IPR041487">
    <property type="entry name" value="HEPN/Toprim-NTD1"/>
</dbReference>
<proteinExistence type="predicted"/>
<dbReference type="EMBL" id="SRRO01000001">
    <property type="protein sequence ID" value="TGN63563.1"/>
    <property type="molecule type" value="Genomic_DNA"/>
</dbReference>